<proteinExistence type="inferred from homology"/>
<evidence type="ECO:0000256" key="1">
    <source>
        <dbReference type="ARBA" id="ARBA00009477"/>
    </source>
</evidence>
<name>A0ABW6BME4_9SPHI</name>
<feature type="chain" id="PRO_5045380213" evidence="2">
    <location>
        <begin position="22"/>
        <end position="355"/>
    </location>
</feature>
<dbReference type="InterPro" id="IPR006143">
    <property type="entry name" value="RND_pump_MFP"/>
</dbReference>
<dbReference type="SUPFAM" id="SSF111369">
    <property type="entry name" value="HlyD-like secretion proteins"/>
    <property type="match status" value="1"/>
</dbReference>
<sequence length="355" mass="38153">MKTLHLFPLFIAALAASIALQACQHTDRVKAIPNSDTIPVALLSLQNSSSTVAFEATGTFTTDDETLLSFKSGGVIEKIYVREGDAVRSGQLLARVHMDEVDARASQVGLAVEKAQRDYDRVNQLYRDSVSTLEQLQNAQTALRVAQQDVKSIRFNKQYSEIRATSSGYVLARLAQEGQVVGPGTPVFQINGANEGNWELKVGMSDRQWAATQVGDTAVVEADALGDGGFKAVVSRKAEGLDPNTGTFSVFLRLLGKPQRKLAAGIFATAKLQARENTASGWQIPYESLLDGNGKEGYVFVTNDNRVAKRVKITLGPISADEVTVLSGLEGAKALVVSGSPYLVDGAPIRVLKQK</sequence>
<dbReference type="Gene3D" id="2.40.420.20">
    <property type="match status" value="1"/>
</dbReference>
<organism evidence="3 4">
    <name type="scientific">Sphingobacterium bambusae</name>
    <dbReference type="NCBI Taxonomy" id="662858"/>
    <lineage>
        <taxon>Bacteria</taxon>
        <taxon>Pseudomonadati</taxon>
        <taxon>Bacteroidota</taxon>
        <taxon>Sphingobacteriia</taxon>
        <taxon>Sphingobacteriales</taxon>
        <taxon>Sphingobacteriaceae</taxon>
        <taxon>Sphingobacterium</taxon>
    </lineage>
</organism>
<dbReference type="RefSeq" id="WP_320183282.1">
    <property type="nucleotide sequence ID" value="NZ_CP138332.1"/>
</dbReference>
<dbReference type="Gene3D" id="2.40.50.100">
    <property type="match status" value="1"/>
</dbReference>
<dbReference type="NCBIfam" id="TIGR01730">
    <property type="entry name" value="RND_mfp"/>
    <property type="match status" value="1"/>
</dbReference>
<dbReference type="PANTHER" id="PTHR30469:SF15">
    <property type="entry name" value="HLYD FAMILY OF SECRETION PROTEINS"/>
    <property type="match status" value="1"/>
</dbReference>
<keyword evidence="4" id="KW-1185">Reference proteome</keyword>
<protein>
    <submittedName>
        <fullName evidence="3">Efflux RND transporter periplasmic adaptor subunit</fullName>
    </submittedName>
</protein>
<dbReference type="EMBL" id="JBHUPB010000015">
    <property type="protein sequence ID" value="MFD2969793.1"/>
    <property type="molecule type" value="Genomic_DNA"/>
</dbReference>
<evidence type="ECO:0000313" key="4">
    <source>
        <dbReference type="Proteomes" id="UP001597525"/>
    </source>
</evidence>
<keyword evidence="2" id="KW-0732">Signal</keyword>
<evidence type="ECO:0000313" key="3">
    <source>
        <dbReference type="EMBL" id="MFD2969793.1"/>
    </source>
</evidence>
<comment type="caution">
    <text evidence="3">The sequence shown here is derived from an EMBL/GenBank/DDBJ whole genome shotgun (WGS) entry which is preliminary data.</text>
</comment>
<comment type="similarity">
    <text evidence="1">Belongs to the membrane fusion protein (MFP) (TC 8.A.1) family.</text>
</comment>
<reference evidence="4" key="1">
    <citation type="journal article" date="2019" name="Int. J. Syst. Evol. Microbiol.">
        <title>The Global Catalogue of Microorganisms (GCM) 10K type strain sequencing project: providing services to taxonomists for standard genome sequencing and annotation.</title>
        <authorList>
            <consortium name="The Broad Institute Genomics Platform"/>
            <consortium name="The Broad Institute Genome Sequencing Center for Infectious Disease"/>
            <person name="Wu L."/>
            <person name="Ma J."/>
        </authorList>
    </citation>
    <scope>NUCLEOTIDE SEQUENCE [LARGE SCALE GENOMIC DNA]</scope>
    <source>
        <strain evidence="4">KCTC 22814</strain>
    </source>
</reference>
<gene>
    <name evidence="3" type="ORF">ACFS7Y_20565</name>
</gene>
<dbReference type="PROSITE" id="PS51257">
    <property type="entry name" value="PROKAR_LIPOPROTEIN"/>
    <property type="match status" value="1"/>
</dbReference>
<dbReference type="Gene3D" id="2.40.30.170">
    <property type="match status" value="1"/>
</dbReference>
<dbReference type="PANTHER" id="PTHR30469">
    <property type="entry name" value="MULTIDRUG RESISTANCE PROTEIN MDTA"/>
    <property type="match status" value="1"/>
</dbReference>
<evidence type="ECO:0000256" key="2">
    <source>
        <dbReference type="SAM" id="SignalP"/>
    </source>
</evidence>
<feature type="signal peptide" evidence="2">
    <location>
        <begin position="1"/>
        <end position="21"/>
    </location>
</feature>
<accession>A0ABW6BME4</accession>
<dbReference type="Proteomes" id="UP001597525">
    <property type="component" value="Unassembled WGS sequence"/>
</dbReference>